<proteinExistence type="predicted"/>
<evidence type="ECO:0000313" key="2">
    <source>
        <dbReference type="Proteomes" id="UP000623467"/>
    </source>
</evidence>
<dbReference type="Proteomes" id="UP000623467">
    <property type="component" value="Unassembled WGS sequence"/>
</dbReference>
<dbReference type="Gene3D" id="3.80.10.10">
    <property type="entry name" value="Ribonuclease Inhibitor"/>
    <property type="match status" value="1"/>
</dbReference>
<dbReference type="InterPro" id="IPR032675">
    <property type="entry name" value="LRR_dom_sf"/>
</dbReference>
<reference evidence="1" key="1">
    <citation type="submission" date="2020-05" db="EMBL/GenBank/DDBJ databases">
        <title>Mycena genomes resolve the evolution of fungal bioluminescence.</title>
        <authorList>
            <person name="Tsai I.J."/>
        </authorList>
    </citation>
    <scope>NUCLEOTIDE SEQUENCE</scope>
    <source>
        <strain evidence="1">160909Yilan</strain>
    </source>
</reference>
<comment type="caution">
    <text evidence="1">The sequence shown here is derived from an EMBL/GenBank/DDBJ whole genome shotgun (WGS) entry which is preliminary data.</text>
</comment>
<dbReference type="AlphaFoldDB" id="A0A8H6YYY2"/>
<organism evidence="1 2">
    <name type="scientific">Mycena sanguinolenta</name>
    <dbReference type="NCBI Taxonomy" id="230812"/>
    <lineage>
        <taxon>Eukaryota</taxon>
        <taxon>Fungi</taxon>
        <taxon>Dikarya</taxon>
        <taxon>Basidiomycota</taxon>
        <taxon>Agaricomycotina</taxon>
        <taxon>Agaricomycetes</taxon>
        <taxon>Agaricomycetidae</taxon>
        <taxon>Agaricales</taxon>
        <taxon>Marasmiineae</taxon>
        <taxon>Mycenaceae</taxon>
        <taxon>Mycena</taxon>
    </lineage>
</organism>
<dbReference type="EMBL" id="JACAZH010000005">
    <property type="protein sequence ID" value="KAF7367537.1"/>
    <property type="molecule type" value="Genomic_DNA"/>
</dbReference>
<gene>
    <name evidence="1" type="ORF">MSAN_00816800</name>
</gene>
<dbReference type="OrthoDB" id="2788229at2759"/>
<dbReference type="SUPFAM" id="SSF52047">
    <property type="entry name" value="RNI-like"/>
    <property type="match status" value="1"/>
</dbReference>
<name>A0A8H6YYY2_9AGAR</name>
<sequence length="395" mass="45379">MISRFTLPQELVNDVIDHLADDPYALQACSLASWAWVSRCRSYLFETCVLTPETIALFRDLLSSAECTFSSHIRKVKASRHSGRPGDHIFDDIALYMRGLQDIRELDIRMTLSGSPHHWDPYPYFCTGFITAFPHAARLDFAFTEDSTRSCYNHVTTPLFETISFFPALRELHITELYRRISDPPATRAPPRELHCLELREVSINPVLTWLNKSRHLPNVDSLTLSPVGHDEAAIVRAAMQRIGATLRHLDIEFHETEGLYKSRATYYFDLMTSIAVDQSSVQSLVFDLALHPNLETLIIRGDSEPSDDLQEFNPELLFRIVTSLVATPLEHLTLELDMLFYENLNWAALDAFLSRTRFPNLRRIVIKCTRHDKYHERDGHPDVYAALSEVFQVE</sequence>
<evidence type="ECO:0000313" key="1">
    <source>
        <dbReference type="EMBL" id="KAF7367537.1"/>
    </source>
</evidence>
<accession>A0A8H6YYY2</accession>
<protein>
    <submittedName>
        <fullName evidence="1">Uncharacterized protein</fullName>
    </submittedName>
</protein>
<keyword evidence="2" id="KW-1185">Reference proteome</keyword>